<dbReference type="GO" id="GO:0008955">
    <property type="term" value="F:peptidoglycan glycosyltransferase activity"/>
    <property type="evidence" value="ECO:0007669"/>
    <property type="project" value="TreeGrafter"/>
</dbReference>
<dbReference type="Pfam" id="PF00912">
    <property type="entry name" value="Transgly"/>
    <property type="match status" value="1"/>
</dbReference>
<dbReference type="InterPro" id="IPR023346">
    <property type="entry name" value="Lysozyme-like_dom_sf"/>
</dbReference>
<evidence type="ECO:0000256" key="5">
    <source>
        <dbReference type="ARBA" id="ARBA00022692"/>
    </source>
</evidence>
<sequence>MFANLIGACTQIPMQIYSADGELIAQYGEKRRIPVTLDQIPPEMVKAFIATEDSRFYEHHGVDPVGIFRAASVALFSGHASQGASTITQQLARNFFLSPERTLMRKIKEVFLAIRIEQLLTKDEILELYLNKIYLGYRAYGVGAAAQVYFGKTVDQLTLNEMAVIAGLPKAPSTFRYQPALLNGSCRRAA</sequence>
<gene>
    <name evidence="13" type="ORF">EIMP300_16480</name>
</gene>
<dbReference type="InterPro" id="IPR001264">
    <property type="entry name" value="Glyco_trans_51"/>
</dbReference>
<dbReference type="FunFam" id="1.10.3810.10:FF:000003">
    <property type="entry name" value="Penicillin-binding protein 1a"/>
    <property type="match status" value="1"/>
</dbReference>
<dbReference type="PANTHER" id="PTHR32282:SF27">
    <property type="entry name" value="PENICILLIN-BINDING PROTEIN 1A"/>
    <property type="match status" value="1"/>
</dbReference>
<dbReference type="GO" id="GO:0008658">
    <property type="term" value="F:penicillin binding"/>
    <property type="evidence" value="ECO:0007669"/>
    <property type="project" value="UniProtKB-ARBA"/>
</dbReference>
<accession>A0A8S0FIB9</accession>
<evidence type="ECO:0000313" key="13">
    <source>
        <dbReference type="EMBL" id="BBU80248.1"/>
    </source>
</evidence>
<dbReference type="GO" id="GO:0009252">
    <property type="term" value="P:peptidoglycan biosynthetic process"/>
    <property type="evidence" value="ECO:0007669"/>
    <property type="project" value="UniProtKB-KW"/>
</dbReference>
<dbReference type="GO" id="GO:0030288">
    <property type="term" value="C:outer membrane-bounded periplasmic space"/>
    <property type="evidence" value="ECO:0007669"/>
    <property type="project" value="TreeGrafter"/>
</dbReference>
<keyword evidence="6" id="KW-0133">Cell shape</keyword>
<dbReference type="AlphaFoldDB" id="A0A8S0FIB9"/>
<dbReference type="GO" id="GO:0008360">
    <property type="term" value="P:regulation of cell shape"/>
    <property type="evidence" value="ECO:0007669"/>
    <property type="project" value="UniProtKB-KW"/>
</dbReference>
<keyword evidence="10" id="KW-0961">Cell wall biogenesis/degradation</keyword>
<evidence type="ECO:0000313" key="14">
    <source>
        <dbReference type="Proteomes" id="UP000467488"/>
    </source>
</evidence>
<dbReference type="GO" id="GO:0071555">
    <property type="term" value="P:cell wall organization"/>
    <property type="evidence" value="ECO:0007669"/>
    <property type="project" value="UniProtKB-KW"/>
</dbReference>
<dbReference type="InterPro" id="IPR050396">
    <property type="entry name" value="Glycosyltr_51/Transpeptidase"/>
</dbReference>
<keyword evidence="4" id="KW-0808">Transferase</keyword>
<evidence type="ECO:0000256" key="2">
    <source>
        <dbReference type="ARBA" id="ARBA00004370"/>
    </source>
</evidence>
<evidence type="ECO:0000256" key="11">
    <source>
        <dbReference type="ARBA" id="ARBA00060592"/>
    </source>
</evidence>
<organism evidence="13 14">
    <name type="scientific">Escherichia coli</name>
    <dbReference type="NCBI Taxonomy" id="562"/>
    <lineage>
        <taxon>Bacteria</taxon>
        <taxon>Pseudomonadati</taxon>
        <taxon>Pseudomonadota</taxon>
        <taxon>Gammaproteobacteria</taxon>
        <taxon>Enterobacterales</taxon>
        <taxon>Enterobacteriaceae</taxon>
        <taxon>Escherichia</taxon>
    </lineage>
</organism>
<evidence type="ECO:0000256" key="4">
    <source>
        <dbReference type="ARBA" id="ARBA00022679"/>
    </source>
</evidence>
<dbReference type="Proteomes" id="UP000467488">
    <property type="component" value="Chromosome"/>
</dbReference>
<dbReference type="EMBL" id="AP022360">
    <property type="protein sequence ID" value="BBU80248.1"/>
    <property type="molecule type" value="Genomic_DNA"/>
</dbReference>
<comment type="pathway">
    <text evidence="11">Glycan biosynthesis.</text>
</comment>
<evidence type="ECO:0000256" key="1">
    <source>
        <dbReference type="ARBA" id="ARBA00002624"/>
    </source>
</evidence>
<feature type="domain" description="Glycosyl transferase family 51" evidence="12">
    <location>
        <begin position="21"/>
        <end position="176"/>
    </location>
</feature>
<keyword evidence="7" id="KW-0573">Peptidoglycan synthesis</keyword>
<proteinExistence type="predicted"/>
<evidence type="ECO:0000256" key="10">
    <source>
        <dbReference type="ARBA" id="ARBA00023316"/>
    </source>
</evidence>
<evidence type="ECO:0000259" key="12">
    <source>
        <dbReference type="Pfam" id="PF00912"/>
    </source>
</evidence>
<dbReference type="PANTHER" id="PTHR32282">
    <property type="entry name" value="BINDING PROTEIN TRANSPEPTIDASE, PUTATIVE-RELATED"/>
    <property type="match status" value="1"/>
</dbReference>
<reference evidence="13 14" key="1">
    <citation type="submission" date="2020-01" db="EMBL/GenBank/DDBJ databases">
        <title>Dynamics of blaIMP-6 dissemination in carbapenem resistant Enterobacteriacea isolated from regional surveillance in Osaka, Japan.</title>
        <authorList>
            <person name="Abe R."/>
            <person name="Akeda Y."/>
            <person name="Sugawara Y."/>
            <person name="Yamamoto N."/>
            <person name="Tomono K."/>
            <person name="Takeuchi D."/>
            <person name="Kawahara R."/>
            <person name="Hamada S."/>
        </authorList>
    </citation>
    <scope>NUCLEOTIDE SEQUENCE [LARGE SCALE GENOMIC DNA]</scope>
    <source>
        <strain evidence="13 14">E300</strain>
    </source>
</reference>
<evidence type="ECO:0000256" key="8">
    <source>
        <dbReference type="ARBA" id="ARBA00022989"/>
    </source>
</evidence>
<comment type="pathway">
    <text evidence="3">Cell wall biogenesis; peptidoglycan biosynthesis.</text>
</comment>
<keyword evidence="5" id="KW-0812">Transmembrane</keyword>
<dbReference type="Gene3D" id="1.10.3810.10">
    <property type="entry name" value="Biosynthetic peptidoglycan transglycosylase-like"/>
    <property type="match status" value="1"/>
</dbReference>
<dbReference type="InterPro" id="IPR036950">
    <property type="entry name" value="PBP_transglycosylase"/>
</dbReference>
<evidence type="ECO:0000256" key="6">
    <source>
        <dbReference type="ARBA" id="ARBA00022960"/>
    </source>
</evidence>
<comment type="function">
    <text evidence="1">Cell wall formation. Synthesis of cross-linked peptidoglycan from the lipid intermediates. The enzyme has a penicillin-insensitive transglycosylase N-terminal domain (formation of linear glycan strands) and a penicillin-sensitive transpeptidase C-terminal domain (cross-linking of the peptide subunits).</text>
</comment>
<dbReference type="SUPFAM" id="SSF53955">
    <property type="entry name" value="Lysozyme-like"/>
    <property type="match status" value="1"/>
</dbReference>
<dbReference type="GO" id="GO:0016020">
    <property type="term" value="C:membrane"/>
    <property type="evidence" value="ECO:0007669"/>
    <property type="project" value="UniProtKB-SubCell"/>
</dbReference>
<evidence type="ECO:0000256" key="3">
    <source>
        <dbReference type="ARBA" id="ARBA00004752"/>
    </source>
</evidence>
<comment type="subcellular location">
    <subcellularLocation>
        <location evidence="2">Membrane</location>
    </subcellularLocation>
</comment>
<keyword evidence="9" id="KW-0472">Membrane</keyword>
<evidence type="ECO:0000256" key="9">
    <source>
        <dbReference type="ARBA" id="ARBA00023136"/>
    </source>
</evidence>
<protein>
    <recommendedName>
        <fullName evidence="12">Glycosyl transferase family 51 domain-containing protein</fullName>
    </recommendedName>
</protein>
<name>A0A8S0FIB9_ECOLX</name>
<evidence type="ECO:0000256" key="7">
    <source>
        <dbReference type="ARBA" id="ARBA00022984"/>
    </source>
</evidence>
<keyword evidence="8" id="KW-1133">Transmembrane helix</keyword>